<dbReference type="GO" id="GO:0030003">
    <property type="term" value="P:intracellular monoatomic cation homeostasis"/>
    <property type="evidence" value="ECO:0007669"/>
    <property type="project" value="TreeGrafter"/>
</dbReference>
<evidence type="ECO:0000256" key="1">
    <source>
        <dbReference type="ARBA" id="ARBA00004195"/>
    </source>
</evidence>
<comment type="subcellular location">
    <subcellularLocation>
        <location evidence="1">Recycling endosome membrane</location>
        <topology evidence="1">Multi-pass membrane protein</topology>
    </subcellularLocation>
</comment>
<comment type="similarity">
    <text evidence="2">Belongs to the ZIP transporter (TC 2.A.5) family.</text>
</comment>
<keyword evidence="4" id="KW-0832">Ubl conjugation</keyword>
<dbReference type="GO" id="GO:0005385">
    <property type="term" value="F:zinc ion transmembrane transporter activity"/>
    <property type="evidence" value="ECO:0007669"/>
    <property type="project" value="TreeGrafter"/>
</dbReference>
<feature type="compositionally biased region" description="Basic and acidic residues" evidence="11">
    <location>
        <begin position="418"/>
        <end position="427"/>
    </location>
</feature>
<evidence type="ECO:0000313" key="14">
    <source>
        <dbReference type="EMBL" id="KAK8764825.1"/>
    </source>
</evidence>
<dbReference type="InterPro" id="IPR050799">
    <property type="entry name" value="ZIP_Transporter"/>
</dbReference>
<evidence type="ECO:0000256" key="3">
    <source>
        <dbReference type="ARBA" id="ARBA00022692"/>
    </source>
</evidence>
<evidence type="ECO:0000256" key="9">
    <source>
        <dbReference type="ARBA" id="ARBA00042777"/>
    </source>
</evidence>
<feature type="domain" description="Zinc transporter ZIP4 N-terminal" evidence="13">
    <location>
        <begin position="132"/>
        <end position="270"/>
    </location>
</feature>
<comment type="caution">
    <text evidence="14">The sequence shown here is derived from an EMBL/GenBank/DDBJ whole genome shotgun (WGS) entry which is preliminary data.</text>
</comment>
<evidence type="ECO:0000256" key="2">
    <source>
        <dbReference type="ARBA" id="ARBA00006939"/>
    </source>
</evidence>
<evidence type="ECO:0000256" key="12">
    <source>
        <dbReference type="SAM" id="Phobius"/>
    </source>
</evidence>
<feature type="region of interest" description="Disordered" evidence="11">
    <location>
        <begin position="472"/>
        <end position="508"/>
    </location>
</feature>
<dbReference type="InterPro" id="IPR002395">
    <property type="entry name" value="Kininogen"/>
</dbReference>
<dbReference type="EMBL" id="JARKHS020028020">
    <property type="protein sequence ID" value="KAK8764825.1"/>
    <property type="molecule type" value="Genomic_DNA"/>
</dbReference>
<proteinExistence type="inferred from homology"/>
<evidence type="ECO:0000256" key="4">
    <source>
        <dbReference type="ARBA" id="ARBA00022843"/>
    </source>
</evidence>
<dbReference type="PRINTS" id="PR00334">
    <property type="entry name" value="KININOGEN"/>
</dbReference>
<feature type="compositionally biased region" description="Basic and acidic residues" evidence="11">
    <location>
        <begin position="324"/>
        <end position="408"/>
    </location>
</feature>
<dbReference type="InterPro" id="IPR041137">
    <property type="entry name" value="ZIP4_N"/>
</dbReference>
<reference evidence="14 15" key="1">
    <citation type="journal article" date="2023" name="Arcadia Sci">
        <title>De novo assembly of a long-read Amblyomma americanum tick genome.</title>
        <authorList>
            <person name="Chou S."/>
            <person name="Poskanzer K.E."/>
            <person name="Rollins M."/>
            <person name="Thuy-Boun P.S."/>
        </authorList>
    </citation>
    <scope>NUCLEOTIDE SEQUENCE [LARGE SCALE GENOMIC DNA]</scope>
    <source>
        <strain evidence="14">F_SG_1</strain>
        <tissue evidence="14">Salivary glands</tissue>
    </source>
</reference>
<dbReference type="Pfam" id="PF18292">
    <property type="entry name" value="ZIP4_domain"/>
    <property type="match status" value="1"/>
</dbReference>
<name>A0AAQ4DQT5_AMBAM</name>
<feature type="compositionally biased region" description="Polar residues" evidence="11">
    <location>
        <begin position="428"/>
        <end position="446"/>
    </location>
</feature>
<feature type="transmembrane region" description="Helical" evidence="12">
    <location>
        <begin position="591"/>
        <end position="613"/>
    </location>
</feature>
<feature type="transmembrane region" description="Helical" evidence="12">
    <location>
        <begin position="830"/>
        <end position="849"/>
    </location>
</feature>
<comment type="function">
    <text evidence="10">Selective transporter that mediates the uptake of Zn(2+). Plays an essential role for dietary zinc uptake from small intestine. The Zn(2+) uniporter activity is regulated by zinc availability. Also exhibits polyspecific binding and transport of Cu(2+), Cd(2+) and possibly Ni(2+) but at higher concentrations.</text>
</comment>
<dbReference type="Proteomes" id="UP001321473">
    <property type="component" value="Unassembled WGS sequence"/>
</dbReference>
<organism evidence="14 15">
    <name type="scientific">Amblyomma americanum</name>
    <name type="common">Lone star tick</name>
    <dbReference type="NCBI Taxonomy" id="6943"/>
    <lineage>
        <taxon>Eukaryota</taxon>
        <taxon>Metazoa</taxon>
        <taxon>Ecdysozoa</taxon>
        <taxon>Arthropoda</taxon>
        <taxon>Chelicerata</taxon>
        <taxon>Arachnida</taxon>
        <taxon>Acari</taxon>
        <taxon>Parasitiformes</taxon>
        <taxon>Ixodida</taxon>
        <taxon>Ixodoidea</taxon>
        <taxon>Ixodidae</taxon>
        <taxon>Amblyomminae</taxon>
        <taxon>Amblyomma</taxon>
    </lineage>
</organism>
<keyword evidence="3 12" id="KW-0812">Transmembrane</keyword>
<dbReference type="PANTHER" id="PTHR12191">
    <property type="entry name" value="SOLUTE CARRIER FAMILY 39"/>
    <property type="match status" value="1"/>
</dbReference>
<evidence type="ECO:0000259" key="13">
    <source>
        <dbReference type="Pfam" id="PF18292"/>
    </source>
</evidence>
<feature type="transmembrane region" description="Helical" evidence="12">
    <location>
        <begin position="620"/>
        <end position="645"/>
    </location>
</feature>
<dbReference type="GO" id="GO:0140410">
    <property type="term" value="F:monoatomic cation:bicarbonate symporter activity"/>
    <property type="evidence" value="ECO:0007669"/>
    <property type="project" value="TreeGrafter"/>
</dbReference>
<evidence type="ECO:0000256" key="10">
    <source>
        <dbReference type="ARBA" id="ARBA00055808"/>
    </source>
</evidence>
<dbReference type="GO" id="GO:0005886">
    <property type="term" value="C:plasma membrane"/>
    <property type="evidence" value="ECO:0007669"/>
    <property type="project" value="TreeGrafter"/>
</dbReference>
<evidence type="ECO:0000313" key="15">
    <source>
        <dbReference type="Proteomes" id="UP001321473"/>
    </source>
</evidence>
<evidence type="ECO:0000256" key="7">
    <source>
        <dbReference type="ARBA" id="ARBA00039394"/>
    </source>
</evidence>
<keyword evidence="6 12" id="KW-0472">Membrane</keyword>
<dbReference type="AlphaFoldDB" id="A0AAQ4DQT5"/>
<dbReference type="Pfam" id="PF02535">
    <property type="entry name" value="Zip"/>
    <property type="match status" value="1"/>
</dbReference>
<evidence type="ECO:0000256" key="11">
    <source>
        <dbReference type="SAM" id="MobiDB-lite"/>
    </source>
</evidence>
<dbReference type="PANTHER" id="PTHR12191:SF21">
    <property type="entry name" value="ZINC TRANSPORTER ZIP4"/>
    <property type="match status" value="1"/>
</dbReference>
<protein>
    <recommendedName>
        <fullName evidence="7">Zinc transporter ZIP4</fullName>
    </recommendedName>
    <alternativeName>
        <fullName evidence="9">Solute carrier family 39 member 4</fullName>
    </alternativeName>
    <alternativeName>
        <fullName evidence="8">Zrt- and Irt-like protein 4</fullName>
    </alternativeName>
</protein>
<feature type="region of interest" description="Disordered" evidence="11">
    <location>
        <begin position="321"/>
        <end position="450"/>
    </location>
</feature>
<dbReference type="GO" id="GO:0055038">
    <property type="term" value="C:recycling endosome membrane"/>
    <property type="evidence" value="ECO:0007669"/>
    <property type="project" value="UniProtKB-SubCell"/>
</dbReference>
<evidence type="ECO:0000256" key="5">
    <source>
        <dbReference type="ARBA" id="ARBA00022989"/>
    </source>
</evidence>
<dbReference type="GO" id="GO:0071578">
    <property type="term" value="P:zinc ion import across plasma membrane"/>
    <property type="evidence" value="ECO:0007669"/>
    <property type="project" value="TreeGrafter"/>
</dbReference>
<evidence type="ECO:0000256" key="8">
    <source>
        <dbReference type="ARBA" id="ARBA00041703"/>
    </source>
</evidence>
<evidence type="ECO:0000256" key="6">
    <source>
        <dbReference type="ARBA" id="ARBA00023136"/>
    </source>
</evidence>
<gene>
    <name evidence="14" type="ORF">V5799_032564</name>
</gene>
<keyword evidence="5 12" id="KW-1133">Transmembrane helix</keyword>
<accession>A0AAQ4DQT5</accession>
<feature type="transmembrane region" description="Helical" evidence="12">
    <location>
        <begin position="893"/>
        <end position="913"/>
    </location>
</feature>
<dbReference type="InterPro" id="IPR003689">
    <property type="entry name" value="ZIP"/>
</dbReference>
<feature type="transmembrane region" description="Helical" evidence="12">
    <location>
        <begin position="681"/>
        <end position="701"/>
    </location>
</feature>
<feature type="transmembrane region" description="Helical" evidence="12">
    <location>
        <begin position="861"/>
        <end position="881"/>
    </location>
</feature>
<keyword evidence="15" id="KW-1185">Reference proteome</keyword>
<sequence>MQRGPPSGQSARGERVCADEQHQCPLAGHVRPLRGFRKASKTRCFLSTVRTDANHFDGAPRSVRRCLASLRPREARVASVPALSPSFVTITCALTRRRAAGSPDSRSGCVRKCWLPIRNQSRCQGSTYQSPRCAEEDLSFECVQCLSPGSLAPIVDDSVPNGTTADWQRERLSVLLLERLSDLRRPCHVGRCGSYEQCRAALQLTAPGRLTRLEDILRRVKAVYVPTSRRKCFTAEDVLNSLVPYEKNEDIYVEKVATAVITHLSQGRCIEVGDAVTDFLEDLFKRFGDNSTEVMTQQGLERLLKKLRLASEEIAYGHKHRHVHGDDHDHDGHDHDHDHDHEDDHNHDNDHGQDHDHEHDHHHEHDHDHNPNHEHDHDHGDDDHHEHEHGHEHEHDHGDDHDASNEHNHGKHSPRPHPAHDDHKDKINSTTTDQTSTPPESSTPIDSHTHRSLEIGQTASANRDLGEQPVHYSHEAHSDHDDEHEEHNARHRRGTNKSPRGRADRLPPARELIRIKRSVPIVPDHDIHNHNSSASKCWTPRELIRQFGLSGNGTISRHEFFHLCPALIQQAVSDVCLHSARETQRPSTAELYGYGTLSVFIISLCSLMGVLLLPCLARHAYYYIMMGFIGLSFGTMTGDAFLHLIPQVLGLHSHDEGHGEGGHSHSHDHESLVPEYMWKQLGLIGAIYGLFIFEALSAIFGGEESDGHGHSHLPKNIPEDLHTTKVSSKTESSIELAHCSSTPSLAVDESTQGPVLKSRTLCCGMSTLATMVIIGGAIHNVADGLAIGAAFSSGLKSGLSTSLAVFCHELPHEFGDFVVLISTGLGYRRALFLNFLSALAAFGGLYAGFLLGEEVAARDWILTVTAGIFLYVALVDMLPELKQYRGKSPFKMFLVKNIGVLAGVGIMCVIAIYEDKLNI</sequence>
<feature type="compositionally biased region" description="Basic and acidic residues" evidence="11">
    <location>
        <begin position="472"/>
        <end position="488"/>
    </location>
</feature>